<dbReference type="PANTHER" id="PTHR37017:SF3">
    <property type="entry name" value="AB HYDROLASE-1 DOMAIN-CONTAINING PROTEIN"/>
    <property type="match status" value="1"/>
</dbReference>
<dbReference type="Gene3D" id="3.40.50.1820">
    <property type="entry name" value="alpha/beta hydrolase"/>
    <property type="match status" value="1"/>
</dbReference>
<dbReference type="InterPro" id="IPR052897">
    <property type="entry name" value="Sec-Metab_Biosynth_Hydrolase"/>
</dbReference>
<reference evidence="2" key="1">
    <citation type="submission" date="2021-02" db="EMBL/GenBank/DDBJ databases">
        <title>Genome sequence Cadophora malorum strain M34.</title>
        <authorList>
            <person name="Stefanovic E."/>
            <person name="Vu D."/>
            <person name="Scully C."/>
            <person name="Dijksterhuis J."/>
            <person name="Roader J."/>
            <person name="Houbraken J."/>
        </authorList>
    </citation>
    <scope>NUCLEOTIDE SEQUENCE</scope>
    <source>
        <strain evidence="2">M34</strain>
    </source>
</reference>
<keyword evidence="3" id="KW-1185">Reference proteome</keyword>
<dbReference type="SUPFAM" id="SSF53474">
    <property type="entry name" value="alpha/beta-Hydrolases"/>
    <property type="match status" value="1"/>
</dbReference>
<dbReference type="AlphaFoldDB" id="A0A8H7T606"/>
<dbReference type="OrthoDB" id="408373at2759"/>
<dbReference type="EMBL" id="JAFJYH010000332">
    <property type="protein sequence ID" value="KAG4413120.1"/>
    <property type="molecule type" value="Genomic_DNA"/>
</dbReference>
<dbReference type="InterPro" id="IPR029058">
    <property type="entry name" value="AB_hydrolase_fold"/>
</dbReference>
<evidence type="ECO:0000313" key="3">
    <source>
        <dbReference type="Proteomes" id="UP000664132"/>
    </source>
</evidence>
<organism evidence="2 3">
    <name type="scientific">Cadophora malorum</name>
    <dbReference type="NCBI Taxonomy" id="108018"/>
    <lineage>
        <taxon>Eukaryota</taxon>
        <taxon>Fungi</taxon>
        <taxon>Dikarya</taxon>
        <taxon>Ascomycota</taxon>
        <taxon>Pezizomycotina</taxon>
        <taxon>Leotiomycetes</taxon>
        <taxon>Helotiales</taxon>
        <taxon>Ploettnerulaceae</taxon>
        <taxon>Cadophora</taxon>
    </lineage>
</organism>
<feature type="domain" description="AB hydrolase-1" evidence="1">
    <location>
        <begin position="9"/>
        <end position="95"/>
    </location>
</feature>
<proteinExistence type="predicted"/>
<dbReference type="Proteomes" id="UP000664132">
    <property type="component" value="Unassembled WGS sequence"/>
</dbReference>
<dbReference type="Pfam" id="PF12697">
    <property type="entry name" value="Abhydrolase_6"/>
    <property type="match status" value="1"/>
</dbReference>
<dbReference type="InterPro" id="IPR000073">
    <property type="entry name" value="AB_hydrolase_1"/>
</dbReference>
<evidence type="ECO:0000313" key="2">
    <source>
        <dbReference type="EMBL" id="KAG4413120.1"/>
    </source>
</evidence>
<accession>A0A8H7T606</accession>
<dbReference type="PANTHER" id="PTHR37017">
    <property type="entry name" value="AB HYDROLASE-1 DOMAIN-CONTAINING PROTEIN-RELATED"/>
    <property type="match status" value="1"/>
</dbReference>
<comment type="caution">
    <text evidence="2">The sequence shown here is derived from an EMBL/GenBank/DDBJ whole genome shotgun (WGS) entry which is preliminary data.</text>
</comment>
<sequence>MHCIDPESTLFNDMNEECTARWMQELRCQPANGWGMTTEHAGFRDAPSVYLMCEKDQAIPLAWQMQLADLTGSRVEKCAAGHMPMLSMPQKVAEVIIGAAKEFGSSTIQS</sequence>
<evidence type="ECO:0000259" key="1">
    <source>
        <dbReference type="Pfam" id="PF12697"/>
    </source>
</evidence>
<name>A0A8H7T606_9HELO</name>
<gene>
    <name evidence="2" type="ORF">IFR04_013737</name>
</gene>
<protein>
    <recommendedName>
        <fullName evidence="1">AB hydrolase-1 domain-containing protein</fullName>
    </recommendedName>
</protein>